<dbReference type="GO" id="GO:0016787">
    <property type="term" value="F:hydrolase activity"/>
    <property type="evidence" value="ECO:0007669"/>
    <property type="project" value="UniProtKB-KW"/>
</dbReference>
<comment type="similarity">
    <text evidence="7 8">Belongs to the PINc/VapC protein family.</text>
</comment>
<evidence type="ECO:0000259" key="9">
    <source>
        <dbReference type="Pfam" id="PF01850"/>
    </source>
</evidence>
<dbReference type="Pfam" id="PF01850">
    <property type="entry name" value="PIN"/>
    <property type="match status" value="1"/>
</dbReference>
<evidence type="ECO:0000256" key="7">
    <source>
        <dbReference type="ARBA" id="ARBA00038093"/>
    </source>
</evidence>
<evidence type="ECO:0000256" key="8">
    <source>
        <dbReference type="HAMAP-Rule" id="MF_00265"/>
    </source>
</evidence>
<keyword evidence="3 8" id="KW-0540">Nuclease</keyword>
<keyword evidence="5 8" id="KW-0378">Hydrolase</keyword>
<dbReference type="InterPro" id="IPR022907">
    <property type="entry name" value="VapC_family"/>
</dbReference>
<dbReference type="InterPro" id="IPR050556">
    <property type="entry name" value="Type_II_TA_system_RNase"/>
</dbReference>
<evidence type="ECO:0000256" key="6">
    <source>
        <dbReference type="ARBA" id="ARBA00022842"/>
    </source>
</evidence>
<proteinExistence type="inferred from homology"/>
<dbReference type="PANTHER" id="PTHR33653:SF1">
    <property type="entry name" value="RIBONUCLEASE VAPC2"/>
    <property type="match status" value="1"/>
</dbReference>
<gene>
    <name evidence="8" type="primary">vapC</name>
    <name evidence="10" type="ORF">A2690_00955</name>
</gene>
<dbReference type="AlphaFoldDB" id="A0A1F7GAS8"/>
<dbReference type="GO" id="GO:0000287">
    <property type="term" value="F:magnesium ion binding"/>
    <property type="evidence" value="ECO:0007669"/>
    <property type="project" value="UniProtKB-UniRule"/>
</dbReference>
<accession>A0A1F7GAS8</accession>
<feature type="binding site" evidence="8">
    <location>
        <position position="94"/>
    </location>
    <ligand>
        <name>Mg(2+)</name>
        <dbReference type="ChEBI" id="CHEBI:18420"/>
    </ligand>
</feature>
<dbReference type="InterPro" id="IPR002716">
    <property type="entry name" value="PIN_dom"/>
</dbReference>
<reference evidence="10 11" key="1">
    <citation type="journal article" date="2016" name="Nat. Commun.">
        <title>Thousands of microbial genomes shed light on interconnected biogeochemical processes in an aquifer system.</title>
        <authorList>
            <person name="Anantharaman K."/>
            <person name="Brown C.T."/>
            <person name="Hug L.A."/>
            <person name="Sharon I."/>
            <person name="Castelle C.J."/>
            <person name="Probst A.J."/>
            <person name="Thomas B.C."/>
            <person name="Singh A."/>
            <person name="Wilkins M.J."/>
            <person name="Karaoz U."/>
            <person name="Brodie E.L."/>
            <person name="Williams K.H."/>
            <person name="Hubbard S.S."/>
            <person name="Banfield J.F."/>
        </authorList>
    </citation>
    <scope>NUCLEOTIDE SEQUENCE [LARGE SCALE GENOMIC DNA]</scope>
</reference>
<comment type="cofactor">
    <cofactor evidence="1 8">
        <name>Mg(2+)</name>
        <dbReference type="ChEBI" id="CHEBI:18420"/>
    </cofactor>
</comment>
<dbReference type="SUPFAM" id="SSF88723">
    <property type="entry name" value="PIN domain-like"/>
    <property type="match status" value="1"/>
</dbReference>
<sequence>MKYILPDTNVIILAFSGQELIADHFRKWIIDKQLIFSTIVIAEFLAGATDEDEKYLNALLSQFPIAPVDLLVAQFGAGYRKKYHYEKTRVLLPDCLIAATAKVNGATIATLDKKDYPMKDVSIIDFNDKT</sequence>
<evidence type="ECO:0000256" key="5">
    <source>
        <dbReference type="ARBA" id="ARBA00022801"/>
    </source>
</evidence>
<evidence type="ECO:0000256" key="2">
    <source>
        <dbReference type="ARBA" id="ARBA00022649"/>
    </source>
</evidence>
<name>A0A1F7GAS8_9BACT</name>
<keyword evidence="4 8" id="KW-0479">Metal-binding</keyword>
<dbReference type="GO" id="GO:0090729">
    <property type="term" value="F:toxin activity"/>
    <property type="evidence" value="ECO:0007669"/>
    <property type="project" value="UniProtKB-KW"/>
</dbReference>
<evidence type="ECO:0000313" key="11">
    <source>
        <dbReference type="Proteomes" id="UP000178372"/>
    </source>
</evidence>
<dbReference type="GO" id="GO:0004540">
    <property type="term" value="F:RNA nuclease activity"/>
    <property type="evidence" value="ECO:0007669"/>
    <property type="project" value="InterPro"/>
</dbReference>
<evidence type="ECO:0000256" key="4">
    <source>
        <dbReference type="ARBA" id="ARBA00022723"/>
    </source>
</evidence>
<organism evidence="10 11">
    <name type="scientific">Candidatus Roizmanbacteria bacterium RIFCSPHIGHO2_01_FULL_39_12b</name>
    <dbReference type="NCBI Taxonomy" id="1802030"/>
    <lineage>
        <taxon>Bacteria</taxon>
        <taxon>Candidatus Roizmaniibacteriota</taxon>
    </lineage>
</organism>
<keyword evidence="8" id="KW-0800">Toxin</keyword>
<protein>
    <recommendedName>
        <fullName evidence="8">Ribonuclease VapC</fullName>
        <shortName evidence="8">RNase VapC</shortName>
        <ecNumber evidence="8">3.1.-.-</ecNumber>
    </recommendedName>
    <alternativeName>
        <fullName evidence="8">Toxin VapC</fullName>
    </alternativeName>
</protein>
<evidence type="ECO:0000256" key="3">
    <source>
        <dbReference type="ARBA" id="ARBA00022722"/>
    </source>
</evidence>
<keyword evidence="2 8" id="KW-1277">Toxin-antitoxin system</keyword>
<dbReference type="Gene3D" id="3.40.50.1010">
    <property type="entry name" value="5'-nuclease"/>
    <property type="match status" value="1"/>
</dbReference>
<comment type="function">
    <text evidence="8">Toxic component of a toxin-antitoxin (TA) system. An RNase.</text>
</comment>
<comment type="caution">
    <text evidence="10">The sequence shown here is derived from an EMBL/GenBank/DDBJ whole genome shotgun (WGS) entry which is preliminary data.</text>
</comment>
<keyword evidence="6 8" id="KW-0460">Magnesium</keyword>
<evidence type="ECO:0000313" key="10">
    <source>
        <dbReference type="EMBL" id="OGK16007.1"/>
    </source>
</evidence>
<dbReference type="Proteomes" id="UP000178372">
    <property type="component" value="Unassembled WGS sequence"/>
</dbReference>
<evidence type="ECO:0000256" key="1">
    <source>
        <dbReference type="ARBA" id="ARBA00001946"/>
    </source>
</evidence>
<feature type="binding site" evidence="8">
    <location>
        <position position="7"/>
    </location>
    <ligand>
        <name>Mg(2+)</name>
        <dbReference type="ChEBI" id="CHEBI:18420"/>
    </ligand>
</feature>
<dbReference type="InterPro" id="IPR029060">
    <property type="entry name" value="PIN-like_dom_sf"/>
</dbReference>
<dbReference type="EC" id="3.1.-.-" evidence="8"/>
<feature type="domain" description="PIN" evidence="9">
    <location>
        <begin position="4"/>
        <end position="114"/>
    </location>
</feature>
<dbReference type="HAMAP" id="MF_00265">
    <property type="entry name" value="VapC_Nob1"/>
    <property type="match status" value="1"/>
</dbReference>
<dbReference type="PANTHER" id="PTHR33653">
    <property type="entry name" value="RIBONUCLEASE VAPC2"/>
    <property type="match status" value="1"/>
</dbReference>
<dbReference type="EMBL" id="MFZF01000022">
    <property type="protein sequence ID" value="OGK16007.1"/>
    <property type="molecule type" value="Genomic_DNA"/>
</dbReference>